<dbReference type="InterPro" id="IPR001254">
    <property type="entry name" value="Trypsin_dom"/>
</dbReference>
<keyword evidence="9" id="KW-0645">Protease</keyword>
<evidence type="ECO:0000256" key="7">
    <source>
        <dbReference type="ARBA" id="ARBA00023180"/>
    </source>
</evidence>
<dbReference type="GO" id="GO:0045087">
    <property type="term" value="P:innate immune response"/>
    <property type="evidence" value="ECO:0007669"/>
    <property type="project" value="UniProtKB-KW"/>
</dbReference>
<dbReference type="SMART" id="SM00020">
    <property type="entry name" value="Tryp_SPc"/>
    <property type="match status" value="1"/>
</dbReference>
<dbReference type="InterPro" id="IPR001314">
    <property type="entry name" value="Peptidase_S1A"/>
</dbReference>
<evidence type="ECO:0000256" key="8">
    <source>
        <dbReference type="ARBA" id="ARBA00024195"/>
    </source>
</evidence>
<comment type="caution">
    <text evidence="11">The sequence shown here is derived from an EMBL/GenBank/DDBJ whole genome shotgun (WGS) entry which is preliminary data.</text>
</comment>
<dbReference type="Gene3D" id="2.40.10.10">
    <property type="entry name" value="Trypsin-like serine proteases"/>
    <property type="match status" value="2"/>
</dbReference>
<dbReference type="CDD" id="cd00190">
    <property type="entry name" value="Tryp_SPc"/>
    <property type="match status" value="1"/>
</dbReference>
<feature type="domain" description="Peptidase S1" evidence="10">
    <location>
        <begin position="9"/>
        <end position="242"/>
    </location>
</feature>
<dbReference type="AlphaFoldDB" id="A0ABD1CGK5"/>
<keyword evidence="7" id="KW-0325">Glycoprotein</keyword>
<dbReference type="InterPro" id="IPR033116">
    <property type="entry name" value="TRYPSIN_SER"/>
</dbReference>
<dbReference type="PANTHER" id="PTHR24260">
    <property type="match status" value="1"/>
</dbReference>
<evidence type="ECO:0000259" key="10">
    <source>
        <dbReference type="PROSITE" id="PS50240"/>
    </source>
</evidence>
<dbReference type="PROSITE" id="PS00135">
    <property type="entry name" value="TRYPSIN_SER"/>
    <property type="match status" value="1"/>
</dbReference>
<comment type="subcellular location">
    <subcellularLocation>
        <location evidence="1">Secreted</location>
    </subcellularLocation>
</comment>
<dbReference type="PROSITE" id="PS50240">
    <property type="entry name" value="TRYPSIN_DOM"/>
    <property type="match status" value="1"/>
</dbReference>
<keyword evidence="3" id="KW-0399">Innate immunity</keyword>
<dbReference type="SUPFAM" id="SSF50494">
    <property type="entry name" value="Trypsin-like serine proteases"/>
    <property type="match status" value="2"/>
</dbReference>
<dbReference type="PANTHER" id="PTHR24260:SF147">
    <property type="entry name" value="EG:BACR7A4.3 PROTEIN-RELATED"/>
    <property type="match status" value="1"/>
</dbReference>
<keyword evidence="2" id="KW-0964">Secreted</keyword>
<dbReference type="PRINTS" id="PR00722">
    <property type="entry name" value="CHYMOTRYPSIN"/>
</dbReference>
<dbReference type="InterPro" id="IPR051333">
    <property type="entry name" value="CLIP_Serine_Protease"/>
</dbReference>
<dbReference type="PROSITE" id="PS00134">
    <property type="entry name" value="TRYPSIN_HIS"/>
    <property type="match status" value="1"/>
</dbReference>
<evidence type="ECO:0000256" key="3">
    <source>
        <dbReference type="ARBA" id="ARBA00022588"/>
    </source>
</evidence>
<dbReference type="InterPro" id="IPR009003">
    <property type="entry name" value="Peptidase_S1_PA"/>
</dbReference>
<reference evidence="11 12" key="1">
    <citation type="submission" date="2024-05" db="EMBL/GenBank/DDBJ databases">
        <title>Culex pipiens pipiens assembly and annotation.</title>
        <authorList>
            <person name="Alout H."/>
            <person name="Durand T."/>
        </authorList>
    </citation>
    <scope>NUCLEOTIDE SEQUENCE [LARGE SCALE GENOMIC DNA]</scope>
    <source>
        <strain evidence="11">HA-2024</strain>
        <tissue evidence="11">Whole body</tissue>
    </source>
</reference>
<gene>
    <name evidence="11" type="ORF">pipiens_004645</name>
</gene>
<protein>
    <recommendedName>
        <fullName evidence="10">Peptidase S1 domain-containing protein</fullName>
    </recommendedName>
</protein>
<dbReference type="FunFam" id="2.40.10.10:FF:000028">
    <property type="entry name" value="Serine protease easter"/>
    <property type="match status" value="1"/>
</dbReference>
<name>A0ABD1CGK5_CULPP</name>
<keyword evidence="9" id="KW-0720">Serine protease</keyword>
<proteinExistence type="inferred from homology"/>
<keyword evidence="5" id="KW-0391">Immunity</keyword>
<comment type="similarity">
    <text evidence="8">Belongs to the peptidase S1 family. CLIP subfamily.</text>
</comment>
<evidence type="ECO:0000256" key="6">
    <source>
        <dbReference type="ARBA" id="ARBA00023157"/>
    </source>
</evidence>
<evidence type="ECO:0000256" key="2">
    <source>
        <dbReference type="ARBA" id="ARBA00022525"/>
    </source>
</evidence>
<organism evidence="11 12">
    <name type="scientific">Culex pipiens pipiens</name>
    <name type="common">Northern house mosquito</name>
    <dbReference type="NCBI Taxonomy" id="38569"/>
    <lineage>
        <taxon>Eukaryota</taxon>
        <taxon>Metazoa</taxon>
        <taxon>Ecdysozoa</taxon>
        <taxon>Arthropoda</taxon>
        <taxon>Hexapoda</taxon>
        <taxon>Insecta</taxon>
        <taxon>Pterygota</taxon>
        <taxon>Neoptera</taxon>
        <taxon>Endopterygota</taxon>
        <taxon>Diptera</taxon>
        <taxon>Nematocera</taxon>
        <taxon>Culicoidea</taxon>
        <taxon>Culicidae</taxon>
        <taxon>Culicinae</taxon>
        <taxon>Culicini</taxon>
        <taxon>Culex</taxon>
        <taxon>Culex</taxon>
    </lineage>
</organism>
<evidence type="ECO:0000256" key="9">
    <source>
        <dbReference type="RuleBase" id="RU363034"/>
    </source>
</evidence>
<sequence>MDPTSGSSPANGQPTRFREYAHMAALGWTEPDGSILWQCGGSLIWDNFVLTAAHCVLDARNRAPDVIRLGDLDLYSAEDDRYAQQFGIAQIIRHPEHKFAASYHDVALLKLDGKVTLDQTVLPACLWRDHEVRFKRLIATGWGNTGFVELTPIQTAQCSEWYPPSRKLRQGLQDQHLCAVDELMDTCEGDSGGPLQFKLMHNSRMTPFVIGVTSFGSVCGTSNPGVYTRVSSYHDWIVATMRNHGAVGLDEQLPHVIKSPVLSEDDCIISERYLPRFPHGLMREQVCVGNDVFLVPGACDLQIGGVLDISMYRGLSTYQTTVALSAVGRDCGFGEHIIATRLASHTEWMKSILLPKYRDTLSALRYNDSDLAEGDQCTCSDGRLGRCVAFGTEPYAC</sequence>
<keyword evidence="12" id="KW-1185">Reference proteome</keyword>
<keyword evidence="6" id="KW-1015">Disulfide bond</keyword>
<dbReference type="EMBL" id="JBEHCU010012426">
    <property type="protein sequence ID" value="KAL1375530.1"/>
    <property type="molecule type" value="Genomic_DNA"/>
</dbReference>
<dbReference type="Proteomes" id="UP001562425">
    <property type="component" value="Unassembled WGS sequence"/>
</dbReference>
<dbReference type="InterPro" id="IPR043504">
    <property type="entry name" value="Peptidase_S1_PA_chymotrypsin"/>
</dbReference>
<evidence type="ECO:0000256" key="5">
    <source>
        <dbReference type="ARBA" id="ARBA00022859"/>
    </source>
</evidence>
<evidence type="ECO:0000313" key="12">
    <source>
        <dbReference type="Proteomes" id="UP001562425"/>
    </source>
</evidence>
<dbReference type="GO" id="GO:0005576">
    <property type="term" value="C:extracellular region"/>
    <property type="evidence" value="ECO:0007669"/>
    <property type="project" value="UniProtKB-SubCell"/>
</dbReference>
<accession>A0ABD1CGK5</accession>
<evidence type="ECO:0000256" key="4">
    <source>
        <dbReference type="ARBA" id="ARBA00022729"/>
    </source>
</evidence>
<keyword evidence="9" id="KW-0378">Hydrolase</keyword>
<dbReference type="GO" id="GO:0006508">
    <property type="term" value="P:proteolysis"/>
    <property type="evidence" value="ECO:0007669"/>
    <property type="project" value="UniProtKB-KW"/>
</dbReference>
<keyword evidence="4" id="KW-0732">Signal</keyword>
<dbReference type="Pfam" id="PF00089">
    <property type="entry name" value="Trypsin"/>
    <property type="match status" value="1"/>
</dbReference>
<dbReference type="InterPro" id="IPR018114">
    <property type="entry name" value="TRYPSIN_HIS"/>
</dbReference>
<evidence type="ECO:0000256" key="1">
    <source>
        <dbReference type="ARBA" id="ARBA00004613"/>
    </source>
</evidence>
<evidence type="ECO:0000313" key="11">
    <source>
        <dbReference type="EMBL" id="KAL1375530.1"/>
    </source>
</evidence>
<dbReference type="GO" id="GO:0008236">
    <property type="term" value="F:serine-type peptidase activity"/>
    <property type="evidence" value="ECO:0007669"/>
    <property type="project" value="UniProtKB-KW"/>
</dbReference>